<dbReference type="InterPro" id="IPR024061">
    <property type="entry name" value="NDT80_DNA-bd_dom"/>
</dbReference>
<dbReference type="GO" id="GO:0006357">
    <property type="term" value="P:regulation of transcription by RNA polymerase II"/>
    <property type="evidence" value="ECO:0007669"/>
    <property type="project" value="UniProtKB-ARBA"/>
</dbReference>
<feature type="region of interest" description="Disordered" evidence="7">
    <location>
        <begin position="1072"/>
        <end position="1094"/>
    </location>
</feature>
<dbReference type="Pfam" id="PF13884">
    <property type="entry name" value="Peptidase_S74"/>
    <property type="match status" value="1"/>
</dbReference>
<feature type="domain" description="Peptidase S74" evidence="10">
    <location>
        <begin position="468"/>
        <end position="584"/>
    </location>
</feature>
<dbReference type="Pfam" id="PF13887">
    <property type="entry name" value="MYRF_ICA"/>
    <property type="match status" value="1"/>
</dbReference>
<dbReference type="InterPro" id="IPR037141">
    <property type="entry name" value="NDT80_DNA-bd_dom_sf"/>
</dbReference>
<dbReference type="EMBL" id="CAKOGL010000024">
    <property type="protein sequence ID" value="CAH2101801.1"/>
    <property type="molecule type" value="Genomic_DNA"/>
</dbReference>
<keyword evidence="2 8" id="KW-0812">Transmembrane</keyword>
<evidence type="ECO:0000256" key="3">
    <source>
        <dbReference type="ARBA" id="ARBA00022989"/>
    </source>
</evidence>
<evidence type="ECO:0000256" key="8">
    <source>
        <dbReference type="SAM" id="Phobius"/>
    </source>
</evidence>
<dbReference type="PANTHER" id="PTHR13029">
    <property type="match status" value="1"/>
</dbReference>
<accession>A0AAU9US26</accession>
<dbReference type="InterPro" id="IPR026932">
    <property type="entry name" value="MYRF_ICA"/>
</dbReference>
<comment type="subcellular location">
    <subcellularLocation>
        <location evidence="1">Membrane</location>
        <topology evidence="1">Single-pass membrane protein</topology>
    </subcellularLocation>
</comment>
<feature type="compositionally biased region" description="Polar residues" evidence="7">
    <location>
        <begin position="46"/>
        <end position="58"/>
    </location>
</feature>
<keyword evidence="4 6" id="KW-0238">DNA-binding</keyword>
<dbReference type="GO" id="GO:0003700">
    <property type="term" value="F:DNA-binding transcription factor activity"/>
    <property type="evidence" value="ECO:0007669"/>
    <property type="project" value="UniProtKB-UniRule"/>
</dbReference>
<evidence type="ECO:0000256" key="2">
    <source>
        <dbReference type="ARBA" id="ARBA00022692"/>
    </source>
</evidence>
<feature type="region of interest" description="Disordered" evidence="7">
    <location>
        <begin position="182"/>
        <end position="225"/>
    </location>
</feature>
<gene>
    <name evidence="11" type="ORF">EEDITHA_LOCUS16519</name>
</gene>
<dbReference type="PROSITE" id="PS51688">
    <property type="entry name" value="ICA"/>
    <property type="match status" value="1"/>
</dbReference>
<evidence type="ECO:0000313" key="12">
    <source>
        <dbReference type="Proteomes" id="UP001153954"/>
    </source>
</evidence>
<dbReference type="GO" id="GO:0005634">
    <property type="term" value="C:nucleus"/>
    <property type="evidence" value="ECO:0007669"/>
    <property type="project" value="TreeGrafter"/>
</dbReference>
<dbReference type="SUPFAM" id="SSF49417">
    <property type="entry name" value="p53-like transcription factors"/>
    <property type="match status" value="1"/>
</dbReference>
<evidence type="ECO:0000256" key="4">
    <source>
        <dbReference type="ARBA" id="ARBA00023125"/>
    </source>
</evidence>
<feature type="region of interest" description="Disordered" evidence="7">
    <location>
        <begin position="991"/>
        <end position="1016"/>
    </location>
</feature>
<evidence type="ECO:0000256" key="6">
    <source>
        <dbReference type="PROSITE-ProRule" id="PRU00850"/>
    </source>
</evidence>
<dbReference type="GO" id="GO:0043565">
    <property type="term" value="F:sequence-specific DNA binding"/>
    <property type="evidence" value="ECO:0007669"/>
    <property type="project" value="TreeGrafter"/>
</dbReference>
<name>A0AAU9US26_EUPED</name>
<dbReference type="Pfam" id="PF05224">
    <property type="entry name" value="NDT80_PhoG"/>
    <property type="match status" value="1"/>
</dbReference>
<feature type="DNA-binding region" description="NDT80" evidence="6">
    <location>
        <begin position="163"/>
        <end position="421"/>
    </location>
</feature>
<dbReference type="Proteomes" id="UP001153954">
    <property type="component" value="Unassembled WGS sequence"/>
</dbReference>
<dbReference type="InterPro" id="IPR051577">
    <property type="entry name" value="MRF-like"/>
</dbReference>
<evidence type="ECO:0000259" key="9">
    <source>
        <dbReference type="PROSITE" id="PS51517"/>
    </source>
</evidence>
<protein>
    <recommendedName>
        <fullName evidence="13">Myelin regulatory factor</fullName>
    </recommendedName>
</protein>
<keyword evidence="5 8" id="KW-0472">Membrane</keyword>
<keyword evidence="3 8" id="KW-1133">Transmembrane helix</keyword>
<proteinExistence type="predicted"/>
<dbReference type="PROSITE" id="PS51517">
    <property type="entry name" value="NDT80"/>
    <property type="match status" value="1"/>
</dbReference>
<dbReference type="PANTHER" id="PTHR13029:SF18">
    <property type="entry name" value="MYELIN REGULATORY FACTOR HOMOLOG 1"/>
    <property type="match status" value="1"/>
</dbReference>
<dbReference type="InterPro" id="IPR008967">
    <property type="entry name" value="p53-like_TF_DNA-bd_sf"/>
</dbReference>
<dbReference type="InterPro" id="IPR030392">
    <property type="entry name" value="S74_ICA"/>
</dbReference>
<evidence type="ECO:0000256" key="7">
    <source>
        <dbReference type="SAM" id="MobiDB-lite"/>
    </source>
</evidence>
<evidence type="ECO:0000256" key="5">
    <source>
        <dbReference type="ARBA" id="ARBA00023136"/>
    </source>
</evidence>
<organism evidence="11 12">
    <name type="scientific">Euphydryas editha</name>
    <name type="common">Edith's checkerspot</name>
    <dbReference type="NCBI Taxonomy" id="104508"/>
    <lineage>
        <taxon>Eukaryota</taxon>
        <taxon>Metazoa</taxon>
        <taxon>Ecdysozoa</taxon>
        <taxon>Arthropoda</taxon>
        <taxon>Hexapoda</taxon>
        <taxon>Insecta</taxon>
        <taxon>Pterygota</taxon>
        <taxon>Neoptera</taxon>
        <taxon>Endopterygota</taxon>
        <taxon>Lepidoptera</taxon>
        <taxon>Glossata</taxon>
        <taxon>Ditrysia</taxon>
        <taxon>Papilionoidea</taxon>
        <taxon>Nymphalidae</taxon>
        <taxon>Nymphalinae</taxon>
        <taxon>Euphydryas</taxon>
    </lineage>
</organism>
<feature type="region of interest" description="Disordered" evidence="7">
    <location>
        <begin position="20"/>
        <end position="58"/>
    </location>
</feature>
<feature type="domain" description="NDT80" evidence="9">
    <location>
        <begin position="163"/>
        <end position="421"/>
    </location>
</feature>
<sequence length="1324" mass="150337">MDPVSSPGFIDELEAFMAPVGEGCYPPQPGDARRIGGHQLPESPPDSGSENPYSPETQVSHTIAVSQTVLGTDYMLVPDHISPHELLHQNGDYIYEELKADNIDHEVLRNNLNEVVVLPQDPNIDLGIRTVRHDMSLTDQIAYQNRYNQIRVELPDLEQGMINSQLVGLGQETLTPVYTNLQEPSGKKRKHSQDTNSQVKCEPAALSPESVARPPPSVDGSEAGDESPLQCIRFAHFQQNTWHMLYDCNAKPLPSPSYIVGADKGFNFSQIDEAFVCQKKNHFQVTCQIQMQGDPHYVKTPEGYKKINNFCLHFYGVKAEDPSQEVRIEQSQSDRTKKPFHPVPVELRREGAKVTVGRLHFAETTNNNMRKKGRPNPDQRHFQLVVALRAHTSHAEYMVAAHASDRIIVRASNPGQFESDCTENWWQRGVSENSVHYSGRVGINTDRPDESCVINGNLKVMGHIVHPSDARAKHNIEELDTAQQLKNVQSIRVVKFNYDPSFASHSGLLGLDPRSGAPPADTGVLAQEVRRVLPDAVKEAGDVTLPDGDTIPKFLVVNKDRIFMENLGAVKELCKVTGNLESRIDQLERINKKLCKISILQRRDSSRSSISNDSRFSGISTSSKSFYSDGNISIDQIRDIARSIRKHECCHKLSHNSPKFTRKQCKYCHGSYSKYGKYYNYNKTCVRYHSSKEKVEDPKVYPAYIDTVENTKNLPDENYSTVSKKKDSCLWLKDEDSFGNGNTNLPFCCRRKYRYGDASGELISNKYLQIVITILIFVMAVCLVAMSALYFREHQELAALRAARQLDRLRPRYKHEPPPDHNLIQVLCLHMDLPPPQPGAMSALYFREHQELAALRAARQLDRLRPRYKHEPPPDHNLIQPGAMSALYFREHQELAALRAARQLDRLRPRYKHEPPPDHNLIQVLCLHMDLPPPQPGAMSALYFREHQELAALRAARQLDRLRPRYKHEPPPDHNLIQNLKTAQHTAAKKMKEKGPYKTSPEYTTLTPDPHSTPPTAVHASRNFVKNMLTMEQTSHLPQVDTPEVISRIADVIGSGCTFTVNSDNELDAECQSSCGLDPPQTYENQEPLERSKTDKELNETYPRLELKDKPLTPVIPEKNTSKIQKSDDSLKNVIHEEIMAESNYWDNKVNSTRLRRNVRETSELLRSSSEEMVIEQSEEISEPECDTVSLGVSSPPAPNASLFAARACGRRSHNYSYALPLSRCLRAPRLDLTFRSSKLKEIRLCDMYCKYDTIKKCQSNREIAKPIPTGDFWTSKMTLDCNMDRRMKIRASFMPLKDLCYLSADSKTPFLEFNIHVYRDCRN</sequence>
<comment type="caution">
    <text evidence="11">The sequence shown here is derived from an EMBL/GenBank/DDBJ whole genome shotgun (WGS) entry which is preliminary data.</text>
</comment>
<evidence type="ECO:0000256" key="1">
    <source>
        <dbReference type="ARBA" id="ARBA00004167"/>
    </source>
</evidence>
<feature type="transmembrane region" description="Helical" evidence="8">
    <location>
        <begin position="767"/>
        <end position="791"/>
    </location>
</feature>
<evidence type="ECO:0000259" key="10">
    <source>
        <dbReference type="PROSITE" id="PS51688"/>
    </source>
</evidence>
<dbReference type="GO" id="GO:0005789">
    <property type="term" value="C:endoplasmic reticulum membrane"/>
    <property type="evidence" value="ECO:0007669"/>
    <property type="project" value="TreeGrafter"/>
</dbReference>
<evidence type="ECO:0008006" key="13">
    <source>
        <dbReference type="Google" id="ProtNLM"/>
    </source>
</evidence>
<dbReference type="Gene3D" id="2.60.40.1390">
    <property type="entry name" value="NDT80 DNA-binding domain"/>
    <property type="match status" value="1"/>
</dbReference>
<keyword evidence="12" id="KW-1185">Reference proteome</keyword>
<evidence type="ECO:0000313" key="11">
    <source>
        <dbReference type="EMBL" id="CAH2101801.1"/>
    </source>
</evidence>
<dbReference type="GO" id="GO:0045893">
    <property type="term" value="P:positive regulation of DNA-templated transcription"/>
    <property type="evidence" value="ECO:0007669"/>
    <property type="project" value="TreeGrafter"/>
</dbReference>
<reference evidence="11" key="1">
    <citation type="submission" date="2022-03" db="EMBL/GenBank/DDBJ databases">
        <authorList>
            <person name="Tunstrom K."/>
        </authorList>
    </citation>
    <scope>NUCLEOTIDE SEQUENCE</scope>
</reference>
<dbReference type="GO" id="GO:0016540">
    <property type="term" value="P:protein autoprocessing"/>
    <property type="evidence" value="ECO:0007669"/>
    <property type="project" value="InterPro"/>
</dbReference>